<dbReference type="EMBL" id="CM042010">
    <property type="protein sequence ID" value="KAI3782175.1"/>
    <property type="molecule type" value="Genomic_DNA"/>
</dbReference>
<organism evidence="1 2">
    <name type="scientific">Cichorium intybus</name>
    <name type="common">Chicory</name>
    <dbReference type="NCBI Taxonomy" id="13427"/>
    <lineage>
        <taxon>Eukaryota</taxon>
        <taxon>Viridiplantae</taxon>
        <taxon>Streptophyta</taxon>
        <taxon>Embryophyta</taxon>
        <taxon>Tracheophyta</taxon>
        <taxon>Spermatophyta</taxon>
        <taxon>Magnoliopsida</taxon>
        <taxon>eudicotyledons</taxon>
        <taxon>Gunneridae</taxon>
        <taxon>Pentapetalae</taxon>
        <taxon>asterids</taxon>
        <taxon>campanulids</taxon>
        <taxon>Asterales</taxon>
        <taxon>Asteraceae</taxon>
        <taxon>Cichorioideae</taxon>
        <taxon>Cichorieae</taxon>
        <taxon>Cichoriinae</taxon>
        <taxon>Cichorium</taxon>
    </lineage>
</organism>
<reference evidence="2" key="1">
    <citation type="journal article" date="2022" name="Mol. Ecol. Resour.">
        <title>The genomes of chicory, endive, great burdock and yacon provide insights into Asteraceae palaeo-polyploidization history and plant inulin production.</title>
        <authorList>
            <person name="Fan W."/>
            <person name="Wang S."/>
            <person name="Wang H."/>
            <person name="Wang A."/>
            <person name="Jiang F."/>
            <person name="Liu H."/>
            <person name="Zhao H."/>
            <person name="Xu D."/>
            <person name="Zhang Y."/>
        </authorList>
    </citation>
    <scope>NUCLEOTIDE SEQUENCE [LARGE SCALE GENOMIC DNA]</scope>
    <source>
        <strain evidence="2">cv. Punajuju</strain>
    </source>
</reference>
<sequence length="89" mass="9681">MLVVERKSNGISLAAVSGDGIGARMVASEVERGRLATKAVVVRQIRSGGVGGWAQGRLGEMELRRHKVSDKWWMKTSVIIGEERMTGMV</sequence>
<keyword evidence="2" id="KW-1185">Reference proteome</keyword>
<reference evidence="1 2" key="2">
    <citation type="journal article" date="2022" name="Mol. Ecol. Resour.">
        <title>The genomes of chicory, endive, great burdock and yacon provide insights into Asteraceae paleo-polyploidization history and plant inulin production.</title>
        <authorList>
            <person name="Fan W."/>
            <person name="Wang S."/>
            <person name="Wang H."/>
            <person name="Wang A."/>
            <person name="Jiang F."/>
            <person name="Liu H."/>
            <person name="Zhao H."/>
            <person name="Xu D."/>
            <person name="Zhang Y."/>
        </authorList>
    </citation>
    <scope>NUCLEOTIDE SEQUENCE [LARGE SCALE GENOMIC DNA]</scope>
    <source>
        <strain evidence="2">cv. Punajuju</strain>
        <tissue evidence="1">Leaves</tissue>
    </source>
</reference>
<evidence type="ECO:0000313" key="2">
    <source>
        <dbReference type="Proteomes" id="UP001055811"/>
    </source>
</evidence>
<comment type="caution">
    <text evidence="1">The sequence shown here is derived from an EMBL/GenBank/DDBJ whole genome shotgun (WGS) entry which is preliminary data.</text>
</comment>
<accession>A0ACB9GFH5</accession>
<proteinExistence type="predicted"/>
<name>A0ACB9GFH5_CICIN</name>
<gene>
    <name evidence="1" type="ORF">L2E82_12209</name>
</gene>
<dbReference type="Proteomes" id="UP001055811">
    <property type="component" value="Linkage Group LG02"/>
</dbReference>
<evidence type="ECO:0000313" key="1">
    <source>
        <dbReference type="EMBL" id="KAI3782175.1"/>
    </source>
</evidence>
<protein>
    <submittedName>
        <fullName evidence="1">Uncharacterized protein</fullName>
    </submittedName>
</protein>